<feature type="region of interest" description="Disordered" evidence="9">
    <location>
        <begin position="634"/>
        <end position="676"/>
    </location>
</feature>
<evidence type="ECO:0000256" key="1">
    <source>
        <dbReference type="ARBA" id="ARBA00004123"/>
    </source>
</evidence>
<keyword evidence="8" id="KW-0539">Nucleus</keyword>
<sequence>MNDSSSSSDDDDSSSLSDSESIETFSVSDDSSDSEVERTSGNKVLNIESANVDHIDGARDSESGSLSTCVDNSQEGKDSNMVTCNINSQEKNEVGFEKTNSTLNNNDYSENMETEESILKENIVGTESEITSNNATRTTVLHMWTKYKRKFREVSKNQKNQKPKPKKKKPSYYDEIELPPIEDLHISVEENEAKPIGTILHTVANLVVVKTYPGLPAVNLDSVLFLDQGKRALGRVDDVFGPIYEPLYVVRFNSPEHIQEKGIKKEEIVYFAPETEHTSFVILDDLINMKGSDASWKDNREPPEHCLDYSDDEEERRAKQVLKSKKKERNQTNGEVTVVKEFESQRKKARSERPNNPFSNTNSYGRSYRQTRFIAPPQSNIDMKPSVQNQNNRYAGDRRNNVRFGGPPNLRAGVQSTFIPPPSPSPSLGGGSFYNSYASPSPSPSDDSGWHRFSPSPCFSPMARPFTPLPPSTYPYNNMNSFSTPPPPPPSPVHFNQPNLHSPSHTTTNLSHLIQNPPPPFINNNNNNNTPGSSHSWSHNPQNRTSYVQNPVNMYNNPNPSFSGENYFQSSGNVSGFQSHTQNLPPLPYRGTPPPVMSHSNMYNPTPDLSNPPPNMIAPPPISPNIGHPPPPVSPNVGNPVPPFSHNQIQFQGISNNYLPPRVPPPNPQSSFSNFQ</sequence>
<keyword evidence="10" id="KW-0687">Ribonucleoprotein</keyword>
<comment type="caution">
    <text evidence="10">The sequence shown here is derived from an EMBL/GenBank/DDBJ whole genome shotgun (WGS) entry which is preliminary data.</text>
</comment>
<evidence type="ECO:0000313" key="10">
    <source>
        <dbReference type="EMBL" id="KAB7504768.1"/>
    </source>
</evidence>
<feature type="compositionally biased region" description="Polar residues" evidence="9">
    <location>
        <begin position="532"/>
        <end position="547"/>
    </location>
</feature>
<feature type="region of interest" description="Disordered" evidence="9">
    <location>
        <begin position="477"/>
        <end position="547"/>
    </location>
</feature>
<evidence type="ECO:0000256" key="7">
    <source>
        <dbReference type="ARBA" id="ARBA00022884"/>
    </source>
</evidence>
<feature type="compositionally biased region" description="Basic residues" evidence="9">
    <location>
        <begin position="319"/>
        <end position="328"/>
    </location>
</feature>
<evidence type="ECO:0000256" key="3">
    <source>
        <dbReference type="ARBA" id="ARBA00021438"/>
    </source>
</evidence>
<dbReference type="Gene3D" id="2.40.10.230">
    <property type="entry name" value="Probable tRNA pseudouridine synthase domain"/>
    <property type="match status" value="1"/>
</dbReference>
<dbReference type="Pfam" id="PF04410">
    <property type="entry name" value="Gar1"/>
    <property type="match status" value="1"/>
</dbReference>
<dbReference type="InterPro" id="IPR040309">
    <property type="entry name" value="Naf1"/>
</dbReference>
<keyword evidence="4" id="KW-0690">Ribosome biogenesis</keyword>
<dbReference type="AlphaFoldDB" id="A0A5N5TFB7"/>
<dbReference type="GO" id="GO:0005634">
    <property type="term" value="C:nucleus"/>
    <property type="evidence" value="ECO:0007669"/>
    <property type="project" value="UniProtKB-SubCell"/>
</dbReference>
<dbReference type="Proteomes" id="UP000326759">
    <property type="component" value="Unassembled WGS sequence"/>
</dbReference>
<feature type="compositionally biased region" description="Polar residues" evidence="9">
    <location>
        <begin position="645"/>
        <end position="658"/>
    </location>
</feature>
<feature type="compositionally biased region" description="Polar residues" evidence="9">
    <location>
        <begin position="494"/>
        <end position="514"/>
    </location>
</feature>
<dbReference type="GO" id="GO:0005732">
    <property type="term" value="C:sno(s)RNA-containing ribonucleoprotein complex"/>
    <property type="evidence" value="ECO:0007669"/>
    <property type="project" value="InterPro"/>
</dbReference>
<dbReference type="InterPro" id="IPR007504">
    <property type="entry name" value="H/ACA_rnp_Gar1/Naf1"/>
</dbReference>
<keyword evidence="7" id="KW-0694">RNA-binding</keyword>
<feature type="compositionally biased region" description="Low complexity" evidence="9">
    <location>
        <begin position="522"/>
        <end position="531"/>
    </location>
</feature>
<keyword evidence="6" id="KW-0597">Phosphoprotein</keyword>
<feature type="compositionally biased region" description="Polar residues" evidence="9">
    <location>
        <begin position="63"/>
        <end position="73"/>
    </location>
</feature>
<dbReference type="GO" id="GO:0006364">
    <property type="term" value="P:rRNA processing"/>
    <property type="evidence" value="ECO:0007669"/>
    <property type="project" value="UniProtKB-KW"/>
</dbReference>
<comment type="subcellular location">
    <subcellularLocation>
        <location evidence="1">Nucleus</location>
    </subcellularLocation>
</comment>
<keyword evidence="5" id="KW-0698">rRNA processing</keyword>
<dbReference type="GO" id="GO:0003723">
    <property type="term" value="F:RNA binding"/>
    <property type="evidence" value="ECO:0007669"/>
    <property type="project" value="UniProtKB-KW"/>
</dbReference>
<gene>
    <name evidence="10" type="primary">NAF1</name>
    <name evidence="10" type="ORF">Anas_08745</name>
</gene>
<feature type="compositionally biased region" description="Basic residues" evidence="9">
    <location>
        <begin position="159"/>
        <end position="170"/>
    </location>
</feature>
<dbReference type="InterPro" id="IPR038664">
    <property type="entry name" value="Gar1/Naf1_Cbf5-bd_sf"/>
</dbReference>
<evidence type="ECO:0000256" key="9">
    <source>
        <dbReference type="SAM" id="MobiDB-lite"/>
    </source>
</evidence>
<dbReference type="PANTHER" id="PTHR31633">
    <property type="entry name" value="H/ACA RIBONUCLEOPROTEIN COMPLEX NON-CORE SUBUNIT NAF1"/>
    <property type="match status" value="1"/>
</dbReference>
<feature type="compositionally biased region" description="Basic and acidic residues" evidence="9">
    <location>
        <begin position="51"/>
        <end position="62"/>
    </location>
</feature>
<comment type="similarity">
    <text evidence="2">Belongs to the NAF1 family.</text>
</comment>
<evidence type="ECO:0000256" key="5">
    <source>
        <dbReference type="ARBA" id="ARBA00022552"/>
    </source>
</evidence>
<reference evidence="10 11" key="1">
    <citation type="journal article" date="2019" name="PLoS Biol.">
        <title>Sex chromosomes control vertical transmission of feminizing Wolbachia symbionts in an isopod.</title>
        <authorList>
            <person name="Becking T."/>
            <person name="Chebbi M.A."/>
            <person name="Giraud I."/>
            <person name="Moumen B."/>
            <person name="Laverre T."/>
            <person name="Caubet Y."/>
            <person name="Peccoud J."/>
            <person name="Gilbert C."/>
            <person name="Cordaux R."/>
        </authorList>
    </citation>
    <scope>NUCLEOTIDE SEQUENCE [LARGE SCALE GENOMIC DNA]</scope>
    <source>
        <strain evidence="10">ANa2</strain>
        <tissue evidence="10">Whole body excluding digestive tract and cuticle</tissue>
    </source>
</reference>
<dbReference type="GO" id="GO:0001522">
    <property type="term" value="P:pseudouridine synthesis"/>
    <property type="evidence" value="ECO:0007669"/>
    <property type="project" value="InterPro"/>
</dbReference>
<feature type="compositionally biased region" description="Polar residues" evidence="9">
    <location>
        <begin position="354"/>
        <end position="370"/>
    </location>
</feature>
<dbReference type="OrthoDB" id="21550at2759"/>
<accession>A0A5N5TFB7</accession>
<keyword evidence="11" id="KW-1185">Reference proteome</keyword>
<evidence type="ECO:0000256" key="4">
    <source>
        <dbReference type="ARBA" id="ARBA00022517"/>
    </source>
</evidence>
<feature type="region of interest" description="Disordered" evidence="9">
    <location>
        <begin position="152"/>
        <end position="172"/>
    </location>
</feature>
<evidence type="ECO:0000256" key="6">
    <source>
        <dbReference type="ARBA" id="ARBA00022553"/>
    </source>
</evidence>
<feature type="compositionally biased region" description="Polar residues" evidence="9">
    <location>
        <begin position="377"/>
        <end position="393"/>
    </location>
</feature>
<feature type="region of interest" description="Disordered" evidence="9">
    <location>
        <begin position="293"/>
        <end position="401"/>
    </location>
</feature>
<dbReference type="EMBL" id="SEYY01002425">
    <property type="protein sequence ID" value="KAB7504768.1"/>
    <property type="molecule type" value="Genomic_DNA"/>
</dbReference>
<evidence type="ECO:0000256" key="8">
    <source>
        <dbReference type="ARBA" id="ARBA00023242"/>
    </source>
</evidence>
<dbReference type="PANTHER" id="PTHR31633:SF1">
    <property type="entry name" value="H_ACA RIBONUCLEOPROTEIN COMPLEX NON-CORE SUBUNIT NAF1"/>
    <property type="match status" value="1"/>
</dbReference>
<evidence type="ECO:0000256" key="2">
    <source>
        <dbReference type="ARBA" id="ARBA00009801"/>
    </source>
</evidence>
<proteinExistence type="inferred from homology"/>
<dbReference type="SUPFAM" id="SSF50447">
    <property type="entry name" value="Translation proteins"/>
    <property type="match status" value="1"/>
</dbReference>
<dbReference type="InterPro" id="IPR009000">
    <property type="entry name" value="Transl_B-barrel_sf"/>
</dbReference>
<dbReference type="GO" id="GO:0000493">
    <property type="term" value="P:box H/ACA snoRNP assembly"/>
    <property type="evidence" value="ECO:0007669"/>
    <property type="project" value="InterPro"/>
</dbReference>
<feature type="region of interest" description="Disordered" evidence="9">
    <location>
        <begin position="1"/>
        <end position="81"/>
    </location>
</feature>
<feature type="compositionally biased region" description="Basic and acidic residues" evidence="9">
    <location>
        <begin position="295"/>
        <end position="308"/>
    </location>
</feature>
<protein>
    <recommendedName>
        <fullName evidence="3">H/ACA ribonucleoprotein complex non-core subunit NAF1</fullName>
    </recommendedName>
</protein>
<name>A0A5N5TFB7_9CRUS</name>
<organism evidence="10 11">
    <name type="scientific">Armadillidium nasatum</name>
    <dbReference type="NCBI Taxonomy" id="96803"/>
    <lineage>
        <taxon>Eukaryota</taxon>
        <taxon>Metazoa</taxon>
        <taxon>Ecdysozoa</taxon>
        <taxon>Arthropoda</taxon>
        <taxon>Crustacea</taxon>
        <taxon>Multicrustacea</taxon>
        <taxon>Malacostraca</taxon>
        <taxon>Eumalacostraca</taxon>
        <taxon>Peracarida</taxon>
        <taxon>Isopoda</taxon>
        <taxon>Oniscidea</taxon>
        <taxon>Crinocheta</taxon>
        <taxon>Armadillidiidae</taxon>
        <taxon>Armadillidium</taxon>
    </lineage>
</organism>
<evidence type="ECO:0000313" key="11">
    <source>
        <dbReference type="Proteomes" id="UP000326759"/>
    </source>
</evidence>